<dbReference type="Gene3D" id="1.25.40.10">
    <property type="entry name" value="Tetratricopeptide repeat domain"/>
    <property type="match status" value="1"/>
</dbReference>
<evidence type="ECO:0000313" key="1">
    <source>
        <dbReference type="EMBL" id="CAI3995828.1"/>
    </source>
</evidence>
<dbReference type="Proteomes" id="UP001152797">
    <property type="component" value="Unassembled WGS sequence"/>
</dbReference>
<keyword evidence="3" id="KW-1185">Reference proteome</keyword>
<comment type="caution">
    <text evidence="1">The sequence shown here is derived from an EMBL/GenBank/DDBJ whole genome shotgun (WGS) entry which is preliminary data.</text>
</comment>
<evidence type="ECO:0000313" key="2">
    <source>
        <dbReference type="EMBL" id="CAL4783140.1"/>
    </source>
</evidence>
<dbReference type="EMBL" id="CAMXCT020002119">
    <property type="protein sequence ID" value="CAL1149203.1"/>
    <property type="molecule type" value="Genomic_DNA"/>
</dbReference>
<name>A0A9P1CRW3_9DINO</name>
<organism evidence="1">
    <name type="scientific">Cladocopium goreaui</name>
    <dbReference type="NCBI Taxonomy" id="2562237"/>
    <lineage>
        <taxon>Eukaryota</taxon>
        <taxon>Sar</taxon>
        <taxon>Alveolata</taxon>
        <taxon>Dinophyceae</taxon>
        <taxon>Suessiales</taxon>
        <taxon>Symbiodiniaceae</taxon>
        <taxon>Cladocopium</taxon>
    </lineage>
</organism>
<dbReference type="InterPro" id="IPR011990">
    <property type="entry name" value="TPR-like_helical_dom_sf"/>
</dbReference>
<dbReference type="SUPFAM" id="SSF48452">
    <property type="entry name" value="TPR-like"/>
    <property type="match status" value="1"/>
</dbReference>
<accession>A0A9P1CRW3</accession>
<protein>
    <submittedName>
        <fullName evidence="1">Uncharacterized protein</fullName>
    </submittedName>
</protein>
<dbReference type="EMBL" id="CAMXCT010002119">
    <property type="protein sequence ID" value="CAI3995828.1"/>
    <property type="molecule type" value="Genomic_DNA"/>
</dbReference>
<dbReference type="EMBL" id="CAMXCT030002119">
    <property type="protein sequence ID" value="CAL4783140.1"/>
    <property type="molecule type" value="Genomic_DNA"/>
</dbReference>
<evidence type="ECO:0000313" key="3">
    <source>
        <dbReference type="Proteomes" id="UP001152797"/>
    </source>
</evidence>
<reference evidence="2 3" key="2">
    <citation type="submission" date="2024-05" db="EMBL/GenBank/DDBJ databases">
        <authorList>
            <person name="Chen Y."/>
            <person name="Shah S."/>
            <person name="Dougan E. K."/>
            <person name="Thang M."/>
            <person name="Chan C."/>
        </authorList>
    </citation>
    <scope>NUCLEOTIDE SEQUENCE [LARGE SCALE GENOMIC DNA]</scope>
</reference>
<sequence>MSSICETASTDGEHCFEKSCPCRSQKYVLCPYHKKTFLCNRHRYTGCSQCHLPGRYEGGAAFHSQSSWDAQDATSQCLLVRLKQMISAGDHDTAADQIERQLSELKNTSASARLLKAQLFLEKGHAWHSIAGVDGIQTHEEKTQYLEKAHDAFRTSVEQFQNYGLSKRNPQSYADALLSEANLQARLAKHGEQGDLTKAKKKAKSAERILKRLECSTEGTAIRVLGVIWLTLGDLPKAKQLFLAAIRAFRNSGKELESIWCAVAHWNVHIVLKDLGKTSDSLPWLKRATMLREHIEGPDAPYVKKYHEWLDGLLKELGCEKSKNQKPETMTHAEWKALDLALNAGSACF</sequence>
<dbReference type="AlphaFoldDB" id="A0A9P1CRW3"/>
<proteinExistence type="predicted"/>
<reference evidence="1" key="1">
    <citation type="submission" date="2022-10" db="EMBL/GenBank/DDBJ databases">
        <authorList>
            <person name="Chen Y."/>
            <person name="Dougan E. K."/>
            <person name="Chan C."/>
            <person name="Rhodes N."/>
            <person name="Thang M."/>
        </authorList>
    </citation>
    <scope>NUCLEOTIDE SEQUENCE</scope>
</reference>
<gene>
    <name evidence="1" type="ORF">C1SCF055_LOCUS22354</name>
</gene>